<reference evidence="2" key="1">
    <citation type="journal article" date="2019" name="Int. J. Syst. Evol. Microbiol.">
        <title>The Global Catalogue of Microorganisms (GCM) 10K type strain sequencing project: providing services to taxonomists for standard genome sequencing and annotation.</title>
        <authorList>
            <consortium name="The Broad Institute Genomics Platform"/>
            <consortium name="The Broad Institute Genome Sequencing Center for Infectious Disease"/>
            <person name="Wu L."/>
            <person name="Ma J."/>
        </authorList>
    </citation>
    <scope>NUCLEOTIDE SEQUENCE [LARGE SCALE GENOMIC DNA]</scope>
    <source>
        <strain evidence="2">JCM 31405</strain>
    </source>
</reference>
<dbReference type="InterPro" id="IPR047928">
    <property type="entry name" value="Perm_prefix_1"/>
</dbReference>
<sequence length="398" mass="42263">MTRDQFIRHATRGLWGTRKRDAALELRGAIEDKIYRHQLCGLDAADAERAALRDLGSPHAIARDLNRVHTAPAAIRATLLLGVAGLLSFQAAAQIPAVGSAFMPNDVDIRQCDFVTGQAMADQSPATRARMDRLLAQVGGMAGLREQCRAGAFATLGPLLNVADLLTALKAAQVPVNADASASSALLLKGGPNGSVPQISFQTETIGGQRYLPGMFLIAFLQTVTTQPFTLTGQTNPVLTIGSARVPIGSARAPVQTVDVLAHGLSAARHTDTSLPLPVTTIPMTTTQPIDPAAPQLAVPGKDGEVFAVVQNILRINEDRRGADAPETLWVRVRQNGRIAFTDELTPTIRLVNSQAELDQATARGVKAAVVYRVTTANLQRPVMTVVPAAQVKVVTRP</sequence>
<evidence type="ECO:0008006" key="3">
    <source>
        <dbReference type="Google" id="ProtNLM"/>
    </source>
</evidence>
<dbReference type="NCBIfam" id="NF038403">
    <property type="entry name" value="perm_prefix_1"/>
    <property type="match status" value="1"/>
</dbReference>
<evidence type="ECO:0000313" key="1">
    <source>
        <dbReference type="EMBL" id="GGS06207.1"/>
    </source>
</evidence>
<name>A0ABQ2SAP1_9DEIO</name>
<dbReference type="Proteomes" id="UP000644548">
    <property type="component" value="Unassembled WGS sequence"/>
</dbReference>
<gene>
    <name evidence="1" type="ORF">GCM10008960_35790</name>
</gene>
<comment type="caution">
    <text evidence="1">The sequence shown here is derived from an EMBL/GenBank/DDBJ whole genome shotgun (WGS) entry which is preliminary data.</text>
</comment>
<evidence type="ECO:0000313" key="2">
    <source>
        <dbReference type="Proteomes" id="UP000644548"/>
    </source>
</evidence>
<keyword evidence="2" id="KW-1185">Reference proteome</keyword>
<organism evidence="1 2">
    <name type="scientific">Deinococcus sedimenti</name>
    <dbReference type="NCBI Taxonomy" id="1867090"/>
    <lineage>
        <taxon>Bacteria</taxon>
        <taxon>Thermotogati</taxon>
        <taxon>Deinococcota</taxon>
        <taxon>Deinococci</taxon>
        <taxon>Deinococcales</taxon>
        <taxon>Deinococcaceae</taxon>
        <taxon>Deinococcus</taxon>
    </lineage>
</organism>
<dbReference type="EMBL" id="BMQN01000016">
    <property type="protein sequence ID" value="GGS06207.1"/>
    <property type="molecule type" value="Genomic_DNA"/>
</dbReference>
<protein>
    <recommendedName>
        <fullName evidence="3">DUF5667 domain-containing protein</fullName>
    </recommendedName>
</protein>
<dbReference type="RefSeq" id="WP_189074533.1">
    <property type="nucleotide sequence ID" value="NZ_BMQN01000016.1"/>
</dbReference>
<proteinExistence type="predicted"/>
<accession>A0ABQ2SAP1</accession>